<dbReference type="InterPro" id="IPR005119">
    <property type="entry name" value="LysR_subst-bd"/>
</dbReference>
<dbReference type="SUPFAM" id="SSF46785">
    <property type="entry name" value="Winged helix' DNA-binding domain"/>
    <property type="match status" value="1"/>
</dbReference>
<evidence type="ECO:0000313" key="6">
    <source>
        <dbReference type="EMBL" id="THG29127.1"/>
    </source>
</evidence>
<keyword evidence="4" id="KW-0804">Transcription</keyword>
<dbReference type="FunFam" id="1.10.10.10:FF:000001">
    <property type="entry name" value="LysR family transcriptional regulator"/>
    <property type="match status" value="1"/>
</dbReference>
<keyword evidence="2" id="KW-0805">Transcription regulation</keyword>
<dbReference type="InterPro" id="IPR000847">
    <property type="entry name" value="LysR_HTH_N"/>
</dbReference>
<comment type="similarity">
    <text evidence="1">Belongs to the LysR transcriptional regulatory family.</text>
</comment>
<dbReference type="PRINTS" id="PR00039">
    <property type="entry name" value="HTHLYSR"/>
</dbReference>
<dbReference type="Pfam" id="PF00126">
    <property type="entry name" value="HTH_1"/>
    <property type="match status" value="1"/>
</dbReference>
<keyword evidence="7" id="KW-1185">Reference proteome</keyword>
<evidence type="ECO:0000256" key="2">
    <source>
        <dbReference type="ARBA" id="ARBA00023015"/>
    </source>
</evidence>
<evidence type="ECO:0000259" key="5">
    <source>
        <dbReference type="PROSITE" id="PS50931"/>
    </source>
</evidence>
<dbReference type="PANTHER" id="PTHR30126">
    <property type="entry name" value="HTH-TYPE TRANSCRIPTIONAL REGULATOR"/>
    <property type="match status" value="1"/>
</dbReference>
<dbReference type="GO" id="GO:0003700">
    <property type="term" value="F:DNA-binding transcription factor activity"/>
    <property type="evidence" value="ECO:0007669"/>
    <property type="project" value="InterPro"/>
</dbReference>
<accession>A0A4V3WSS1</accession>
<gene>
    <name evidence="6" type="ORF">E6C70_16065</name>
</gene>
<organism evidence="6 7">
    <name type="scientific">Orlajensenia flava</name>
    <dbReference type="NCBI Taxonomy" id="2565934"/>
    <lineage>
        <taxon>Bacteria</taxon>
        <taxon>Bacillati</taxon>
        <taxon>Actinomycetota</taxon>
        <taxon>Actinomycetes</taxon>
        <taxon>Micrococcales</taxon>
        <taxon>Microbacteriaceae</taxon>
        <taxon>Orlajensenia</taxon>
    </lineage>
</organism>
<dbReference type="OrthoDB" id="3636008at2"/>
<evidence type="ECO:0000256" key="4">
    <source>
        <dbReference type="ARBA" id="ARBA00023163"/>
    </source>
</evidence>
<keyword evidence="3" id="KW-0238">DNA-binding</keyword>
<dbReference type="SUPFAM" id="SSF53850">
    <property type="entry name" value="Periplasmic binding protein-like II"/>
    <property type="match status" value="1"/>
</dbReference>
<protein>
    <submittedName>
        <fullName evidence="6">LysR family transcriptional regulator</fullName>
    </submittedName>
</protein>
<dbReference type="CDD" id="cd05466">
    <property type="entry name" value="PBP2_LTTR_substrate"/>
    <property type="match status" value="1"/>
</dbReference>
<dbReference type="Gene3D" id="3.40.190.290">
    <property type="match status" value="1"/>
</dbReference>
<proteinExistence type="inferred from homology"/>
<dbReference type="GO" id="GO:0000976">
    <property type="term" value="F:transcription cis-regulatory region binding"/>
    <property type="evidence" value="ECO:0007669"/>
    <property type="project" value="TreeGrafter"/>
</dbReference>
<name>A0A4V3WSS1_9MICO</name>
<dbReference type="Proteomes" id="UP000307380">
    <property type="component" value="Unassembled WGS sequence"/>
</dbReference>
<evidence type="ECO:0000313" key="7">
    <source>
        <dbReference type="Proteomes" id="UP000307380"/>
    </source>
</evidence>
<feature type="domain" description="HTH lysR-type" evidence="5">
    <location>
        <begin position="38"/>
        <end position="95"/>
    </location>
</feature>
<dbReference type="Pfam" id="PF03466">
    <property type="entry name" value="LysR_substrate"/>
    <property type="match status" value="1"/>
</dbReference>
<evidence type="ECO:0000256" key="3">
    <source>
        <dbReference type="ARBA" id="ARBA00023125"/>
    </source>
</evidence>
<dbReference type="EMBL" id="SSSN01000015">
    <property type="protein sequence ID" value="THG29127.1"/>
    <property type="molecule type" value="Genomic_DNA"/>
</dbReference>
<dbReference type="PROSITE" id="PS50931">
    <property type="entry name" value="HTH_LYSR"/>
    <property type="match status" value="1"/>
</dbReference>
<dbReference type="InterPro" id="IPR036388">
    <property type="entry name" value="WH-like_DNA-bd_sf"/>
</dbReference>
<dbReference type="Gene3D" id="1.10.10.10">
    <property type="entry name" value="Winged helix-like DNA-binding domain superfamily/Winged helix DNA-binding domain"/>
    <property type="match status" value="1"/>
</dbReference>
<sequence>MHDATRPIRDSYNRGETLVEASRLTGADANANRDAGGVDLRELEAVVAVQEHGSFSAAAAALFISQPALTRRVALLERELHARLFLRSSRGVTLTDAGHGVMEPARRALAEAESIREVLRRIHGGASGSLRLISTNALSIRELGPLIAEFHMSAPEVDLRVSNADTSAEAFAALEAGAADLAIVDTISASEAIASTVVREEEQLAVFAVGDGARGVDPDVIPIVSAGLLEGRAMIHLPDSRYPRQPVRRLFDMVGVEPTSTIEAPHWELMVAIARAGGGVAVVPRAMALRSVDESMRVAQPPTPITTTISLAGLRDHSSPVARRFARMAAARVATFEAHAH</sequence>
<evidence type="ECO:0000256" key="1">
    <source>
        <dbReference type="ARBA" id="ARBA00009437"/>
    </source>
</evidence>
<comment type="caution">
    <text evidence="6">The sequence shown here is derived from an EMBL/GenBank/DDBJ whole genome shotgun (WGS) entry which is preliminary data.</text>
</comment>
<dbReference type="InterPro" id="IPR036390">
    <property type="entry name" value="WH_DNA-bd_sf"/>
</dbReference>
<reference evidence="6 7" key="1">
    <citation type="submission" date="2019-04" db="EMBL/GenBank/DDBJ databases">
        <authorList>
            <person name="Jiang L."/>
        </authorList>
    </citation>
    <scope>NUCLEOTIDE SEQUENCE [LARGE SCALE GENOMIC DNA]</scope>
    <source>
        <strain evidence="6 7">YIM 131861</strain>
    </source>
</reference>
<dbReference type="AlphaFoldDB" id="A0A4V3WSS1"/>
<dbReference type="PANTHER" id="PTHR30126:SF40">
    <property type="entry name" value="HTH-TYPE TRANSCRIPTIONAL REGULATOR GLTR"/>
    <property type="match status" value="1"/>
</dbReference>